<comment type="caution">
    <text evidence="5">The sequence shown here is derived from an EMBL/GenBank/DDBJ whole genome shotgun (WGS) entry which is preliminary data.</text>
</comment>
<evidence type="ECO:0000313" key="5">
    <source>
        <dbReference type="EMBL" id="PWW08356.1"/>
    </source>
</evidence>
<comment type="subunit">
    <text evidence="4">Interacts with translational regulator CsrA and flagellin(s).</text>
</comment>
<sequence>MFIQTSFLGEMAINEEEVLTFGSGIPGFADFKRYMIVPLEDSPFYYVQSVEEGSLVFVAVSPFDFFPEYSFTLPEHAMKELGEPTFENVRVLNLATVKDNVQHATVNLAAPIVWNTASRAAAQVILQDTAYTTRHRLFPLSPVEAKEEI</sequence>
<comment type="subcellular location">
    <subcellularLocation>
        <location evidence="4">Cytoplasm</location>
    </subcellularLocation>
</comment>
<dbReference type="GO" id="GO:0005737">
    <property type="term" value="C:cytoplasm"/>
    <property type="evidence" value="ECO:0007669"/>
    <property type="project" value="UniProtKB-SubCell"/>
</dbReference>
<keyword evidence="2 4" id="KW-1005">Bacterial flagellum biogenesis</keyword>
<dbReference type="GO" id="GO:0044780">
    <property type="term" value="P:bacterial-type flagellum assembly"/>
    <property type="evidence" value="ECO:0007669"/>
    <property type="project" value="UniProtKB-UniRule"/>
</dbReference>
<evidence type="ECO:0000256" key="2">
    <source>
        <dbReference type="ARBA" id="ARBA00022795"/>
    </source>
</evidence>
<keyword evidence="5" id="KW-0282">Flagellum</keyword>
<name>A0A2V2Z251_9BACL</name>
<dbReference type="Pfam" id="PF02623">
    <property type="entry name" value="FliW"/>
    <property type="match status" value="1"/>
</dbReference>
<evidence type="ECO:0000256" key="4">
    <source>
        <dbReference type="HAMAP-Rule" id="MF_01185"/>
    </source>
</evidence>
<dbReference type="GO" id="GO:0006417">
    <property type="term" value="P:regulation of translation"/>
    <property type="evidence" value="ECO:0007669"/>
    <property type="project" value="UniProtKB-KW"/>
</dbReference>
<dbReference type="AlphaFoldDB" id="A0A2V2Z251"/>
<evidence type="ECO:0000256" key="1">
    <source>
        <dbReference type="ARBA" id="ARBA00022490"/>
    </source>
</evidence>
<gene>
    <name evidence="4" type="primary">fliW</name>
    <name evidence="5" type="ORF">DFQ01_10177</name>
</gene>
<dbReference type="EMBL" id="QGTQ01000001">
    <property type="protein sequence ID" value="PWW08356.1"/>
    <property type="molecule type" value="Genomic_DNA"/>
</dbReference>
<organism evidence="5 6">
    <name type="scientific">Paenibacillus cellulosilyticus</name>
    <dbReference type="NCBI Taxonomy" id="375489"/>
    <lineage>
        <taxon>Bacteria</taxon>
        <taxon>Bacillati</taxon>
        <taxon>Bacillota</taxon>
        <taxon>Bacilli</taxon>
        <taxon>Bacillales</taxon>
        <taxon>Paenibacillaceae</taxon>
        <taxon>Paenibacillus</taxon>
    </lineage>
</organism>
<keyword evidence="3 4" id="KW-0810">Translation regulation</keyword>
<keyword evidence="4" id="KW-0143">Chaperone</keyword>
<dbReference type="RefSeq" id="WP_110041901.1">
    <property type="nucleotide sequence ID" value="NZ_CP054613.1"/>
</dbReference>
<accession>A0A2V2Z251</accession>
<dbReference type="SUPFAM" id="SSF141457">
    <property type="entry name" value="BH3618-like"/>
    <property type="match status" value="1"/>
</dbReference>
<dbReference type="PANTHER" id="PTHR39190:SF1">
    <property type="entry name" value="FLAGELLAR ASSEMBLY FACTOR FLIW"/>
    <property type="match status" value="1"/>
</dbReference>
<keyword evidence="5" id="KW-0969">Cilium</keyword>
<reference evidence="5 6" key="1">
    <citation type="submission" date="2018-05" db="EMBL/GenBank/DDBJ databases">
        <title>Genomic Encyclopedia of Type Strains, Phase III (KMG-III): the genomes of soil and plant-associated and newly described type strains.</title>
        <authorList>
            <person name="Whitman W."/>
        </authorList>
    </citation>
    <scope>NUCLEOTIDE SEQUENCE [LARGE SCALE GENOMIC DNA]</scope>
    <source>
        <strain evidence="5 6">CECT 5696</strain>
    </source>
</reference>
<evidence type="ECO:0000256" key="3">
    <source>
        <dbReference type="ARBA" id="ARBA00022845"/>
    </source>
</evidence>
<dbReference type="OrthoDB" id="9801235at2"/>
<dbReference type="HAMAP" id="MF_01185">
    <property type="entry name" value="FliW"/>
    <property type="match status" value="1"/>
</dbReference>
<dbReference type="InterPro" id="IPR024046">
    <property type="entry name" value="Flagellar_assmbl_FliW_dom_sf"/>
</dbReference>
<dbReference type="Proteomes" id="UP000246635">
    <property type="component" value="Unassembled WGS sequence"/>
</dbReference>
<comment type="similarity">
    <text evidence="4">Belongs to the FliW family.</text>
</comment>
<keyword evidence="5" id="KW-0966">Cell projection</keyword>
<keyword evidence="1 4" id="KW-0963">Cytoplasm</keyword>
<evidence type="ECO:0000313" key="6">
    <source>
        <dbReference type="Proteomes" id="UP000246635"/>
    </source>
</evidence>
<keyword evidence="6" id="KW-1185">Reference proteome</keyword>
<protein>
    <recommendedName>
        <fullName evidence="4">Flagellar assembly factor FliW</fullName>
    </recommendedName>
</protein>
<dbReference type="PANTHER" id="PTHR39190">
    <property type="entry name" value="FLAGELLAR ASSEMBLY FACTOR FLIW"/>
    <property type="match status" value="1"/>
</dbReference>
<proteinExistence type="inferred from homology"/>
<dbReference type="InterPro" id="IPR003775">
    <property type="entry name" value="Flagellar_assembly_factor_FliW"/>
</dbReference>
<comment type="function">
    <text evidence="4">Acts as an anti-CsrA protein, binds CsrA and prevents it from repressing translation of its target genes, one of which is flagellin. Binds to flagellin and participates in the assembly of the flagellum.</text>
</comment>
<dbReference type="Gene3D" id="2.30.290.10">
    <property type="entry name" value="BH3618-like"/>
    <property type="match status" value="1"/>
</dbReference>